<dbReference type="PANTHER" id="PTHR15184">
    <property type="entry name" value="ATP SYNTHASE"/>
    <property type="match status" value="1"/>
</dbReference>
<comment type="subcellular location">
    <subcellularLocation>
        <location evidence="1">Cytoplasm</location>
    </subcellularLocation>
</comment>
<evidence type="ECO:0000256" key="2">
    <source>
        <dbReference type="ARBA" id="ARBA00022448"/>
    </source>
</evidence>
<dbReference type="CDD" id="cd18117">
    <property type="entry name" value="ATP-synt_flagellum-secretory_path_III_N"/>
    <property type="match status" value="1"/>
</dbReference>
<dbReference type="GO" id="GO:0030254">
    <property type="term" value="P:protein secretion by the type III secretion system"/>
    <property type="evidence" value="ECO:0007669"/>
    <property type="project" value="InterPro"/>
</dbReference>
<dbReference type="InterPro" id="IPR000194">
    <property type="entry name" value="ATPase_F1/V1/A1_a/bsu_nucl-bd"/>
</dbReference>
<dbReference type="GO" id="GO:0046933">
    <property type="term" value="F:proton-transporting ATP synthase activity, rotational mechanism"/>
    <property type="evidence" value="ECO:0007669"/>
    <property type="project" value="TreeGrafter"/>
</dbReference>
<dbReference type="EMBL" id="LNQE01001877">
    <property type="protein sequence ID" value="KUG03591.1"/>
    <property type="molecule type" value="Genomic_DNA"/>
</dbReference>
<dbReference type="InterPro" id="IPR005714">
    <property type="entry name" value="ATPase_T3SS_FliI/YscN"/>
</dbReference>
<dbReference type="NCBIfam" id="TIGR03497">
    <property type="entry name" value="FliI_clade2"/>
    <property type="match status" value="1"/>
</dbReference>
<dbReference type="Pfam" id="PF00006">
    <property type="entry name" value="ATP-synt_ab"/>
    <property type="match status" value="1"/>
</dbReference>
<dbReference type="GO" id="GO:0005737">
    <property type="term" value="C:cytoplasm"/>
    <property type="evidence" value="ECO:0007669"/>
    <property type="project" value="UniProtKB-SubCell"/>
</dbReference>
<keyword evidence="6" id="KW-0653">Protein transport</keyword>
<dbReference type="InterPro" id="IPR020003">
    <property type="entry name" value="ATPase_a/bsu_AS"/>
</dbReference>
<evidence type="ECO:0000256" key="4">
    <source>
        <dbReference type="ARBA" id="ARBA00022741"/>
    </source>
</evidence>
<evidence type="ECO:0000259" key="9">
    <source>
        <dbReference type="SMART" id="SM00382"/>
    </source>
</evidence>
<dbReference type="InterPro" id="IPR004100">
    <property type="entry name" value="ATPase_F1/V1/A1_a/bsu_N"/>
</dbReference>
<dbReference type="GO" id="GO:0071973">
    <property type="term" value="P:bacterial-type flagellum-dependent cell motility"/>
    <property type="evidence" value="ECO:0007669"/>
    <property type="project" value="InterPro"/>
</dbReference>
<dbReference type="Pfam" id="PF02874">
    <property type="entry name" value="ATP-synt_ab_N"/>
    <property type="match status" value="1"/>
</dbReference>
<dbReference type="InterPro" id="IPR027417">
    <property type="entry name" value="P-loop_NTPase"/>
</dbReference>
<sequence length="444" mass="48274">MNETIAFNIDKYFNLIKAASLCQMKGKISQAIGLTLEATGPRLSLGELCYVQSDHHPDLVIPAEVVGFKNKRILLMPLGELEGIGPGSDLLATGETLKVQVGMGLVGRVLNGLGEPIDEKGGVIMEDVYPVMNKPPNPLKRDRIAQVLPVGVKAIDGLLTIGRGQRMGIFSGSGVGKSTLIGMIARNTEADVNVIALIGERGREVREFLERDLGEAGLAKSVVVVATSDQPALVRLKGAFVATSIAEYFRDQGKDVLLLMDSITRFALAQREIGLAIGEPPATRGFTPSVFALLPRLLERAGTSDRGSITGLYSVLVEGDDMNEPITDAVRGIVDGHIVLSRKLGAMNIYPAIDVMQSISRVMIDLVSKEHMEDANRFRSIMAAYEEARDLIDIGAYKEGSNPRVDESIRHINQCNEFLKQGIYEEAQFETILEQLNQSIYRGN</sequence>
<dbReference type="Pfam" id="PF18269">
    <property type="entry name" value="T3SS_ATPase_C"/>
    <property type="match status" value="1"/>
</dbReference>
<dbReference type="Gene3D" id="3.40.50.12240">
    <property type="match status" value="1"/>
</dbReference>
<name>A0A0W8E4K2_9ZZZZ</name>
<dbReference type="InterPro" id="IPR022425">
    <property type="entry name" value="FliI_clade2"/>
</dbReference>
<organism evidence="10">
    <name type="scientific">hydrocarbon metagenome</name>
    <dbReference type="NCBI Taxonomy" id="938273"/>
    <lineage>
        <taxon>unclassified sequences</taxon>
        <taxon>metagenomes</taxon>
        <taxon>ecological metagenomes</taxon>
    </lineage>
</organism>
<reference evidence="10" key="1">
    <citation type="journal article" date="2015" name="Proc. Natl. Acad. Sci. U.S.A.">
        <title>Networks of energetic and metabolic interactions define dynamics in microbial communities.</title>
        <authorList>
            <person name="Embree M."/>
            <person name="Liu J.K."/>
            <person name="Al-Bassam M.M."/>
            <person name="Zengler K."/>
        </authorList>
    </citation>
    <scope>NUCLEOTIDE SEQUENCE</scope>
</reference>
<dbReference type="PANTHER" id="PTHR15184:SF9">
    <property type="entry name" value="SPI-1 TYPE 3 SECRETION SYSTEM ATPASE"/>
    <property type="match status" value="1"/>
</dbReference>
<evidence type="ECO:0000256" key="7">
    <source>
        <dbReference type="ARBA" id="ARBA00022967"/>
    </source>
</evidence>
<dbReference type="PROSITE" id="PS00152">
    <property type="entry name" value="ATPASE_ALPHA_BETA"/>
    <property type="match status" value="1"/>
</dbReference>
<evidence type="ECO:0000313" key="10">
    <source>
        <dbReference type="EMBL" id="KUG03591.1"/>
    </source>
</evidence>
<gene>
    <name evidence="10" type="ORF">ASZ90_019024</name>
</gene>
<evidence type="ECO:0000256" key="5">
    <source>
        <dbReference type="ARBA" id="ARBA00022840"/>
    </source>
</evidence>
<dbReference type="GO" id="GO:0005524">
    <property type="term" value="F:ATP binding"/>
    <property type="evidence" value="ECO:0007669"/>
    <property type="project" value="UniProtKB-KW"/>
</dbReference>
<evidence type="ECO:0000256" key="3">
    <source>
        <dbReference type="ARBA" id="ARBA00022490"/>
    </source>
</evidence>
<dbReference type="InterPro" id="IPR040627">
    <property type="entry name" value="T3SS_ATPase_C"/>
</dbReference>
<proteinExistence type="predicted"/>
<dbReference type="GO" id="GO:0008564">
    <property type="term" value="F:protein-exporting ATPase activity"/>
    <property type="evidence" value="ECO:0007669"/>
    <property type="project" value="UniProtKB-EC"/>
</dbReference>
<accession>A0A0W8E4K2</accession>
<evidence type="ECO:0000256" key="6">
    <source>
        <dbReference type="ARBA" id="ARBA00022927"/>
    </source>
</evidence>
<dbReference type="GO" id="GO:0030257">
    <property type="term" value="C:type III protein secretion system complex"/>
    <property type="evidence" value="ECO:0007669"/>
    <property type="project" value="InterPro"/>
</dbReference>
<keyword evidence="2" id="KW-0813">Transport</keyword>
<dbReference type="CDD" id="cd01136">
    <property type="entry name" value="ATPase_flagellum-secretory_path_III"/>
    <property type="match status" value="1"/>
</dbReference>
<dbReference type="FunFam" id="3.40.50.12240:FF:000002">
    <property type="entry name" value="Flagellum-specific ATP synthase FliI"/>
    <property type="match status" value="1"/>
</dbReference>
<dbReference type="SUPFAM" id="SSF52540">
    <property type="entry name" value="P-loop containing nucleoside triphosphate hydrolases"/>
    <property type="match status" value="1"/>
</dbReference>
<dbReference type="GO" id="GO:0016887">
    <property type="term" value="F:ATP hydrolysis activity"/>
    <property type="evidence" value="ECO:0007669"/>
    <property type="project" value="InterPro"/>
</dbReference>
<keyword evidence="7" id="KW-1278">Translocase</keyword>
<comment type="catalytic activity">
    <reaction evidence="8">
        <text>ATP + H2O + cellular proteinSide 1 = ADP + phosphate + cellular proteinSide 2.</text>
        <dbReference type="EC" id="7.4.2.8"/>
    </reaction>
</comment>
<dbReference type="AlphaFoldDB" id="A0A0W8E4K2"/>
<keyword evidence="5" id="KW-0067">ATP-binding</keyword>
<dbReference type="InterPro" id="IPR050053">
    <property type="entry name" value="ATPase_alpha/beta_chains"/>
</dbReference>
<dbReference type="GO" id="GO:0044780">
    <property type="term" value="P:bacterial-type flagellum assembly"/>
    <property type="evidence" value="ECO:0007669"/>
    <property type="project" value="InterPro"/>
</dbReference>
<comment type="caution">
    <text evidence="10">The sequence shown here is derived from an EMBL/GenBank/DDBJ whole genome shotgun (WGS) entry which is preliminary data.</text>
</comment>
<evidence type="ECO:0000256" key="1">
    <source>
        <dbReference type="ARBA" id="ARBA00004496"/>
    </source>
</evidence>
<evidence type="ECO:0000256" key="8">
    <source>
        <dbReference type="ARBA" id="ARBA00034006"/>
    </source>
</evidence>
<dbReference type="SMART" id="SM00382">
    <property type="entry name" value="AAA"/>
    <property type="match status" value="1"/>
</dbReference>
<feature type="domain" description="AAA+ ATPase" evidence="9">
    <location>
        <begin position="163"/>
        <end position="344"/>
    </location>
</feature>
<protein>
    <submittedName>
        <fullName evidence="10">Flagellum-specific atp synthase flii</fullName>
    </submittedName>
</protein>
<keyword evidence="3" id="KW-0963">Cytoplasm</keyword>
<dbReference type="NCBIfam" id="TIGR01026">
    <property type="entry name" value="fliI_yscN"/>
    <property type="match status" value="1"/>
</dbReference>
<keyword evidence="4" id="KW-0547">Nucleotide-binding</keyword>
<dbReference type="InterPro" id="IPR003593">
    <property type="entry name" value="AAA+_ATPase"/>
</dbReference>